<comment type="caution">
    <text evidence="2">The sequence shown here is derived from an EMBL/GenBank/DDBJ whole genome shotgun (WGS) entry which is preliminary data.</text>
</comment>
<dbReference type="EMBL" id="QGHD01000032">
    <property type="protein sequence ID" value="PWK93105.1"/>
    <property type="molecule type" value="Genomic_DNA"/>
</dbReference>
<feature type="coiled-coil region" evidence="1">
    <location>
        <begin position="127"/>
        <end position="154"/>
    </location>
</feature>
<evidence type="ECO:0008006" key="4">
    <source>
        <dbReference type="Google" id="ProtNLM"/>
    </source>
</evidence>
<reference evidence="2 3" key="1">
    <citation type="submission" date="2018-05" db="EMBL/GenBank/DDBJ databases">
        <title>Animal gut microbial communities from fecal samples from Wisconsin, USA.</title>
        <authorList>
            <person name="Neumann A."/>
        </authorList>
    </citation>
    <scope>NUCLEOTIDE SEQUENCE [LARGE SCALE GENOMIC DNA]</scope>
    <source>
        <strain evidence="2 3">UWS4</strain>
    </source>
</reference>
<protein>
    <recommendedName>
        <fullName evidence="4">Lysine-N-methylase</fullName>
    </recommendedName>
</protein>
<dbReference type="NCBIfam" id="NF038110">
    <property type="entry name" value="Lys_methyl_FliB"/>
    <property type="match status" value="1"/>
</dbReference>
<sequence length="276" mass="32324">MKLVKPDFYDAFHCIADRCSDTCCVGWEIDVDDFSQECYRHVGGKLGKKLQENIVDGHFQLLPGDRCPFLNSKNLCEIFTQLGEDSLCDICREHPRFVEVYGDVMERGLGLCCEEAVRLLFSNSLPLQFVESEIDEIEDELNDEEKRERDQIFEERRKIFQTLSDEKISFDARIEKVFPDAKNFRFFPFPNAENFEAFLSSLESFGSPWEIALKKNKPENCKRRNFGCGIFHRSGKREIAQLFDLQAFCEVTLQRKKTRKTFVRFFLLEFSAAFFK</sequence>
<evidence type="ECO:0000256" key="1">
    <source>
        <dbReference type="SAM" id="Coils"/>
    </source>
</evidence>
<dbReference type="RefSeq" id="WP_109587757.1">
    <property type="nucleotide sequence ID" value="NZ_QGHD01000032.1"/>
</dbReference>
<proteinExistence type="predicted"/>
<gene>
    <name evidence="2" type="ORF">B0H50_1324</name>
</gene>
<organism evidence="2 3">
    <name type="scientific">Hallerella porci</name>
    <dbReference type="NCBI Taxonomy" id="1945871"/>
    <lineage>
        <taxon>Bacteria</taxon>
        <taxon>Pseudomonadati</taxon>
        <taxon>Fibrobacterota</taxon>
        <taxon>Fibrobacteria</taxon>
        <taxon>Fibrobacterales</taxon>
        <taxon>Fibrobacteraceae</taxon>
        <taxon>Hallerella</taxon>
    </lineage>
</organism>
<keyword evidence="3" id="KW-1185">Reference proteome</keyword>
<accession>A0ABX5LI32</accession>
<name>A0ABX5LI32_9BACT</name>
<keyword evidence="1" id="KW-0175">Coiled coil</keyword>
<dbReference type="Proteomes" id="UP000245523">
    <property type="component" value="Unassembled WGS sequence"/>
</dbReference>
<evidence type="ECO:0000313" key="2">
    <source>
        <dbReference type="EMBL" id="PWK93105.1"/>
    </source>
</evidence>
<evidence type="ECO:0000313" key="3">
    <source>
        <dbReference type="Proteomes" id="UP000245523"/>
    </source>
</evidence>